<sequence length="122" mass="14873">MKPIDAFYLKQEEPIQSCMMALRAIILKQDQNITTQLKYGLPFFCYKDKMFCYLWYHNKYRKPYIGFVEGHRFEETYLLQEKRKRMKIMLINSDEDLPIQNLNHILKQALDLYRNGIIRVKE</sequence>
<dbReference type="InterPro" id="IPR014922">
    <property type="entry name" value="YdhG-like"/>
</dbReference>
<reference evidence="3" key="1">
    <citation type="journal article" date="2019" name="Int. J. Syst. Evol. Microbiol.">
        <title>The Global Catalogue of Microorganisms (GCM) 10K type strain sequencing project: providing services to taxonomists for standard genome sequencing and annotation.</title>
        <authorList>
            <consortium name="The Broad Institute Genomics Platform"/>
            <consortium name="The Broad Institute Genome Sequencing Center for Infectious Disease"/>
            <person name="Wu L."/>
            <person name="Ma J."/>
        </authorList>
    </citation>
    <scope>NUCLEOTIDE SEQUENCE [LARGE SCALE GENOMIC DNA]</scope>
    <source>
        <strain evidence="3">KCTC 42456</strain>
    </source>
</reference>
<keyword evidence="3" id="KW-1185">Reference proteome</keyword>
<dbReference type="SUPFAM" id="SSF159888">
    <property type="entry name" value="YdhG-like"/>
    <property type="match status" value="1"/>
</dbReference>
<dbReference type="Proteomes" id="UP001597546">
    <property type="component" value="Unassembled WGS sequence"/>
</dbReference>
<dbReference type="RefSeq" id="WP_379040818.1">
    <property type="nucleotide sequence ID" value="NZ_JBHSKW010000005.1"/>
</dbReference>
<dbReference type="Pfam" id="PF08818">
    <property type="entry name" value="DUF1801"/>
    <property type="match status" value="1"/>
</dbReference>
<dbReference type="EMBL" id="JBHULV010000008">
    <property type="protein sequence ID" value="MFD2730434.1"/>
    <property type="molecule type" value="Genomic_DNA"/>
</dbReference>
<gene>
    <name evidence="2" type="ORF">ACFSSE_01850</name>
</gene>
<dbReference type="Gene3D" id="3.90.1150.200">
    <property type="match status" value="1"/>
</dbReference>
<accession>A0ABW5TND0</accession>
<comment type="caution">
    <text evidence="2">The sequence shown here is derived from an EMBL/GenBank/DDBJ whole genome shotgun (WGS) entry which is preliminary data.</text>
</comment>
<evidence type="ECO:0000259" key="1">
    <source>
        <dbReference type="Pfam" id="PF08818"/>
    </source>
</evidence>
<evidence type="ECO:0000313" key="3">
    <source>
        <dbReference type="Proteomes" id="UP001597546"/>
    </source>
</evidence>
<name>A0ABW5TND0_9SPHI</name>
<feature type="domain" description="YdhG-like" evidence="1">
    <location>
        <begin position="16"/>
        <end position="110"/>
    </location>
</feature>
<protein>
    <submittedName>
        <fullName evidence="2">DUF1801 domain-containing protein</fullName>
    </submittedName>
</protein>
<organism evidence="2 3">
    <name type="scientific">Pedobacter alpinus</name>
    <dbReference type="NCBI Taxonomy" id="1590643"/>
    <lineage>
        <taxon>Bacteria</taxon>
        <taxon>Pseudomonadati</taxon>
        <taxon>Bacteroidota</taxon>
        <taxon>Sphingobacteriia</taxon>
        <taxon>Sphingobacteriales</taxon>
        <taxon>Sphingobacteriaceae</taxon>
        <taxon>Pedobacter</taxon>
    </lineage>
</organism>
<evidence type="ECO:0000313" key="2">
    <source>
        <dbReference type="EMBL" id="MFD2730434.1"/>
    </source>
</evidence>
<proteinExistence type="predicted"/>